<evidence type="ECO:0000256" key="10">
    <source>
        <dbReference type="ARBA" id="ARBA00023211"/>
    </source>
</evidence>
<feature type="binding site" evidence="11">
    <location>
        <position position="408"/>
    </location>
    <ligand>
        <name>oxalate</name>
        <dbReference type="ChEBI" id="CHEBI:30623"/>
    </ligand>
</feature>
<evidence type="ECO:0000256" key="5">
    <source>
        <dbReference type="ARBA" id="ARBA00022523"/>
    </source>
</evidence>
<feature type="disulfide bond" evidence="13">
    <location>
        <begin position="324"/>
        <end position="338"/>
    </location>
</feature>
<keyword evidence="9 13" id="KW-1015">Disulfide bond</keyword>
<evidence type="ECO:0000256" key="11">
    <source>
        <dbReference type="PIRSR" id="PIRSR601929-1"/>
    </source>
</evidence>
<dbReference type="CDD" id="cd02241">
    <property type="entry name" value="cupin_OxOx"/>
    <property type="match status" value="1"/>
</dbReference>
<keyword evidence="17" id="KW-1185">Reference proteome</keyword>
<dbReference type="PANTHER" id="PTHR31238">
    <property type="entry name" value="GERMIN-LIKE PROTEIN SUBFAMILY 3 MEMBER 3"/>
    <property type="match status" value="1"/>
</dbReference>
<dbReference type="InterPro" id="IPR019780">
    <property type="entry name" value="Germin_Mn-BS"/>
</dbReference>
<proteinExistence type="inferred from homology"/>
<dbReference type="InterPro" id="IPR001929">
    <property type="entry name" value="Germin"/>
</dbReference>
<dbReference type="GO" id="GO:0010497">
    <property type="term" value="P:plasmodesmata-mediated intercellular transport"/>
    <property type="evidence" value="ECO:0007669"/>
    <property type="project" value="UniProtKB-ARBA"/>
</dbReference>
<evidence type="ECO:0000256" key="12">
    <source>
        <dbReference type="PIRSR" id="PIRSR601929-2"/>
    </source>
</evidence>
<dbReference type="FunFam" id="2.60.120.10:FF:000025">
    <property type="entry name" value="germin-like protein subfamily 2 member 1"/>
    <property type="match status" value="1"/>
</dbReference>
<dbReference type="Gene3D" id="2.60.120.10">
    <property type="entry name" value="Jelly Rolls"/>
    <property type="match status" value="1"/>
</dbReference>
<dbReference type="GO" id="GO:0009506">
    <property type="term" value="C:plasmodesma"/>
    <property type="evidence" value="ECO:0007669"/>
    <property type="project" value="UniProtKB-ARBA"/>
</dbReference>
<evidence type="ECO:0000256" key="3">
    <source>
        <dbReference type="ARBA" id="ARBA00007456"/>
    </source>
</evidence>
<keyword evidence="10 11" id="KW-0464">Manganese</keyword>
<comment type="similarity">
    <text evidence="3">Belongs to the germin family.</text>
</comment>
<feature type="binding site" evidence="12">
    <location>
        <position position="408"/>
    </location>
    <ligand>
        <name>Mn(2+)</name>
        <dbReference type="ChEBI" id="CHEBI:29035"/>
    </ligand>
</feature>
<keyword evidence="5" id="KW-0052">Apoplast</keyword>
<comment type="function">
    <text evidence="1">May play a role in plant defense. Probably has no oxalate oxidase activity even if the active site is conserved.</text>
</comment>
<feature type="region of interest" description="Disordered" evidence="14">
    <location>
        <begin position="59"/>
        <end position="96"/>
    </location>
</feature>
<dbReference type="SUPFAM" id="SSF55961">
    <property type="entry name" value="Bet v1-like"/>
    <property type="match status" value="1"/>
</dbReference>
<dbReference type="SUPFAM" id="SSF51182">
    <property type="entry name" value="RmlC-like cupins"/>
    <property type="match status" value="1"/>
</dbReference>
<feature type="binding site" evidence="12">
    <location>
        <position position="403"/>
    </location>
    <ligand>
        <name>Mn(2+)</name>
        <dbReference type="ChEBI" id="CHEBI:29035"/>
    </ligand>
</feature>
<evidence type="ECO:0000256" key="6">
    <source>
        <dbReference type="ARBA" id="ARBA00022525"/>
    </source>
</evidence>
<keyword evidence="8" id="KW-0732">Signal</keyword>
<dbReference type="InterPro" id="IPR006045">
    <property type="entry name" value="Cupin_1"/>
</dbReference>
<evidence type="ECO:0000256" key="8">
    <source>
        <dbReference type="ARBA" id="ARBA00022729"/>
    </source>
</evidence>
<dbReference type="Pfam" id="PF03364">
    <property type="entry name" value="Polyketide_cyc"/>
    <property type="match status" value="1"/>
</dbReference>
<evidence type="ECO:0000256" key="7">
    <source>
        <dbReference type="ARBA" id="ARBA00022723"/>
    </source>
</evidence>
<dbReference type="PROSITE" id="PS00725">
    <property type="entry name" value="GERMIN"/>
    <property type="match status" value="1"/>
</dbReference>
<dbReference type="GO" id="GO:2000280">
    <property type="term" value="P:regulation of root development"/>
    <property type="evidence" value="ECO:0007669"/>
    <property type="project" value="UniProtKB-ARBA"/>
</dbReference>
<keyword evidence="7 11" id="KW-0479">Metal-binding</keyword>
<dbReference type="GO" id="GO:0048046">
    <property type="term" value="C:apoplast"/>
    <property type="evidence" value="ECO:0007669"/>
    <property type="project" value="UniProtKB-SubCell"/>
</dbReference>
<dbReference type="Pfam" id="PF00190">
    <property type="entry name" value="Cupin_1"/>
    <property type="match status" value="1"/>
</dbReference>
<dbReference type="AlphaFoldDB" id="A0A9E7FWD4"/>
<sequence length="511" mass="55647">MLGVVAVHRAVYSPLPVRPHPHSLFSPFSSNPPLYFCSSSSSSHGKSLSLNRPTRHPLLANSASNFPRDGPDDDGGDEVLPVLDSASRNSEGEDGFEIEVEKVGEQKNRRRIQSRVRVNADLESVWSVLTDYEGLADFIPSLAVSQLLEKKDKFARLYQVMDPLRAATFEVGQQNLAFGLKFDAKGVLDCYERDLQGKSSVIELCTVHGISNIEYDVDEDEKILVGKEFQTTLSYVVELVPKLWLPVRLIEGRLCREVKTNLLCVREEAQRIQRLKGEMLDICKIVQQQPAKAMAASSLVTILSFLFLVSSNLAADSDMLQDICVADLVGVRVNGFACKPAATVTEADFFFQGLAKPGAATNTTMGSLVTAANVEKIPGLNTLGVSMSRVDYAPGGLNPPHTHPRATEIVFVLEGTLDVGFITTANKLIAKTITKGDVFVFPRGLVHFQKNNADVPAAALAAFNSQLPGTQSLAATLFAATPSVPDHVLTKAFQIGTKEVEKIKSRLQPKK</sequence>
<protein>
    <submittedName>
        <fullName evidence="16">Polyketide cyclase / dehydrase and lipid transport</fullName>
    </submittedName>
</protein>
<evidence type="ECO:0000256" key="2">
    <source>
        <dbReference type="ARBA" id="ARBA00004271"/>
    </source>
</evidence>
<evidence type="ECO:0000256" key="13">
    <source>
        <dbReference type="PIRSR" id="PIRSR601929-3"/>
    </source>
</evidence>
<dbReference type="Proteomes" id="UP001055439">
    <property type="component" value="Chromosome 5"/>
</dbReference>
<feature type="domain" description="Cupin type-1" evidence="15">
    <location>
        <begin position="352"/>
        <end position="501"/>
    </location>
</feature>
<dbReference type="InterPro" id="IPR011051">
    <property type="entry name" value="RmlC_Cupin_sf"/>
</dbReference>
<dbReference type="InterPro" id="IPR014710">
    <property type="entry name" value="RmlC-like_jellyroll"/>
</dbReference>
<feature type="binding site" evidence="11">
    <location>
        <position position="398"/>
    </location>
    <ligand>
        <name>oxalate</name>
        <dbReference type="ChEBI" id="CHEBI:30623"/>
    </ligand>
</feature>
<dbReference type="InterPro" id="IPR023393">
    <property type="entry name" value="START-like_dom_sf"/>
</dbReference>
<dbReference type="GO" id="GO:0030145">
    <property type="term" value="F:manganese ion binding"/>
    <property type="evidence" value="ECO:0007669"/>
    <property type="project" value="InterPro"/>
</dbReference>
<dbReference type="EMBL" id="CP097507">
    <property type="protein sequence ID" value="URE04276.1"/>
    <property type="molecule type" value="Genomic_DNA"/>
</dbReference>
<feature type="binding site" evidence="11">
    <location>
        <position position="403"/>
    </location>
    <ligand>
        <name>oxalate</name>
        <dbReference type="ChEBI" id="CHEBI:30623"/>
    </ligand>
</feature>
<dbReference type="PRINTS" id="PR00325">
    <property type="entry name" value="GERMIN"/>
</dbReference>
<dbReference type="OrthoDB" id="1921208at2759"/>
<evidence type="ECO:0000256" key="4">
    <source>
        <dbReference type="ARBA" id="ARBA00011268"/>
    </source>
</evidence>
<dbReference type="Gene3D" id="3.30.530.20">
    <property type="match status" value="1"/>
</dbReference>
<evidence type="ECO:0000259" key="15">
    <source>
        <dbReference type="SMART" id="SM00835"/>
    </source>
</evidence>
<evidence type="ECO:0000256" key="14">
    <source>
        <dbReference type="SAM" id="MobiDB-lite"/>
    </source>
</evidence>
<evidence type="ECO:0000313" key="17">
    <source>
        <dbReference type="Proteomes" id="UP001055439"/>
    </source>
</evidence>
<comment type="subcellular location">
    <subcellularLocation>
        <location evidence="2">Secreted</location>
        <location evidence="2">Extracellular space</location>
        <location evidence="2">Apoplast</location>
    </subcellularLocation>
</comment>
<feature type="binding site" evidence="12">
    <location>
        <position position="447"/>
    </location>
    <ligand>
        <name>Mn(2+)</name>
        <dbReference type="ChEBI" id="CHEBI:29035"/>
    </ligand>
</feature>
<evidence type="ECO:0000256" key="1">
    <source>
        <dbReference type="ARBA" id="ARBA00003629"/>
    </source>
</evidence>
<accession>A0A9E7FWD4</accession>
<keyword evidence="6" id="KW-0964">Secreted</keyword>
<gene>
    <name evidence="16" type="ORF">MUK42_02051</name>
</gene>
<dbReference type="InterPro" id="IPR005031">
    <property type="entry name" value="COQ10_START"/>
</dbReference>
<dbReference type="SMART" id="SM00835">
    <property type="entry name" value="Cupin_1"/>
    <property type="match status" value="1"/>
</dbReference>
<reference evidence="16" key="1">
    <citation type="submission" date="2022-05" db="EMBL/GenBank/DDBJ databases">
        <title>The Musa troglodytarum L. genome provides insights into the mechanism of non-climacteric behaviour and enrichment of carotenoids.</title>
        <authorList>
            <person name="Wang J."/>
        </authorList>
    </citation>
    <scope>NUCLEOTIDE SEQUENCE</scope>
    <source>
        <tissue evidence="16">Leaf</tissue>
    </source>
</reference>
<comment type="subunit">
    <text evidence="4">Oligomer (believed to be a pentamer but probably hexamer).</text>
</comment>
<feature type="binding site" evidence="12">
    <location>
        <position position="401"/>
    </location>
    <ligand>
        <name>Mn(2+)</name>
        <dbReference type="ChEBI" id="CHEBI:29035"/>
    </ligand>
</feature>
<evidence type="ECO:0000313" key="16">
    <source>
        <dbReference type="EMBL" id="URE04276.1"/>
    </source>
</evidence>
<evidence type="ECO:0000256" key="9">
    <source>
        <dbReference type="ARBA" id="ARBA00023157"/>
    </source>
</evidence>
<name>A0A9E7FWD4_9LILI</name>
<organism evidence="16 17">
    <name type="scientific">Musa troglodytarum</name>
    <name type="common">fe'i banana</name>
    <dbReference type="NCBI Taxonomy" id="320322"/>
    <lineage>
        <taxon>Eukaryota</taxon>
        <taxon>Viridiplantae</taxon>
        <taxon>Streptophyta</taxon>
        <taxon>Embryophyta</taxon>
        <taxon>Tracheophyta</taxon>
        <taxon>Spermatophyta</taxon>
        <taxon>Magnoliopsida</taxon>
        <taxon>Liliopsida</taxon>
        <taxon>Zingiberales</taxon>
        <taxon>Musaceae</taxon>
        <taxon>Musa</taxon>
    </lineage>
</organism>